<name>A0A1R0H7K6_9FUNG</name>
<sequence>MKNHTNPKSKNTAPNPNPNLVSEPNRKGLWSAYKSISPRTRILFGTISMVVATAGLYISDYLEEKYPDTGDNSGLGVIVPSSTVEKSL</sequence>
<gene>
    <name evidence="3" type="ORF">AYI68_g690</name>
</gene>
<protein>
    <submittedName>
        <fullName evidence="3">Uncharacterized protein</fullName>
    </submittedName>
</protein>
<dbReference type="EMBL" id="LSSL01000228">
    <property type="protein sequence ID" value="OLY85127.1"/>
    <property type="molecule type" value="Genomic_DNA"/>
</dbReference>
<keyword evidence="2" id="KW-1133">Transmembrane helix</keyword>
<feature type="compositionally biased region" description="Polar residues" evidence="1">
    <location>
        <begin position="8"/>
        <end position="22"/>
    </location>
</feature>
<dbReference type="Proteomes" id="UP000187455">
    <property type="component" value="Unassembled WGS sequence"/>
</dbReference>
<organism evidence="3 4">
    <name type="scientific">Smittium mucronatum</name>
    <dbReference type="NCBI Taxonomy" id="133383"/>
    <lineage>
        <taxon>Eukaryota</taxon>
        <taxon>Fungi</taxon>
        <taxon>Fungi incertae sedis</taxon>
        <taxon>Zoopagomycota</taxon>
        <taxon>Kickxellomycotina</taxon>
        <taxon>Harpellomycetes</taxon>
        <taxon>Harpellales</taxon>
        <taxon>Legeriomycetaceae</taxon>
        <taxon>Smittium</taxon>
    </lineage>
</organism>
<feature type="transmembrane region" description="Helical" evidence="2">
    <location>
        <begin position="42"/>
        <end position="59"/>
    </location>
</feature>
<proteinExistence type="predicted"/>
<comment type="caution">
    <text evidence="3">The sequence shown here is derived from an EMBL/GenBank/DDBJ whole genome shotgun (WGS) entry which is preliminary data.</text>
</comment>
<feature type="region of interest" description="Disordered" evidence="1">
    <location>
        <begin position="1"/>
        <end position="24"/>
    </location>
</feature>
<evidence type="ECO:0000256" key="1">
    <source>
        <dbReference type="SAM" id="MobiDB-lite"/>
    </source>
</evidence>
<evidence type="ECO:0000313" key="3">
    <source>
        <dbReference type="EMBL" id="OLY85127.1"/>
    </source>
</evidence>
<keyword evidence="2" id="KW-0812">Transmembrane</keyword>
<accession>A0A1R0H7K6</accession>
<keyword evidence="2" id="KW-0472">Membrane</keyword>
<dbReference type="OrthoDB" id="2555959at2759"/>
<evidence type="ECO:0000313" key="4">
    <source>
        <dbReference type="Proteomes" id="UP000187455"/>
    </source>
</evidence>
<evidence type="ECO:0000256" key="2">
    <source>
        <dbReference type="SAM" id="Phobius"/>
    </source>
</evidence>
<keyword evidence="4" id="KW-1185">Reference proteome</keyword>
<dbReference type="AlphaFoldDB" id="A0A1R0H7K6"/>
<reference evidence="3 4" key="1">
    <citation type="journal article" date="2016" name="Mol. Biol. Evol.">
        <title>Genome-Wide Survey of Gut Fungi (Harpellales) Reveals the First Horizontally Transferred Ubiquitin Gene from a Mosquito Host.</title>
        <authorList>
            <person name="Wang Y."/>
            <person name="White M.M."/>
            <person name="Kvist S."/>
            <person name="Moncalvo J.M."/>
        </authorList>
    </citation>
    <scope>NUCLEOTIDE SEQUENCE [LARGE SCALE GENOMIC DNA]</scope>
    <source>
        <strain evidence="3 4">ALG-7-W6</strain>
    </source>
</reference>